<sequence>MGRPAGSTVEGLYMVLGRKQAKQAWASGWPLAGFTRTKVEPLLRGNYGTPRCAHPPHGGQLASAVGPCSCFRARWNRRDEMMRARRSSDKPFSSSLPSTLSIHVPGGRWRSPSHLIRRPSICTSDLYSSDCPEHPHTMQEHAGDLAVQGLRRPVANWPAEGAEHPSRRPSRAQGMNQYIHTPPRSPYKLLKDSLRTQQVTRR</sequence>
<evidence type="ECO:0000313" key="3">
    <source>
        <dbReference type="Proteomes" id="UP000256964"/>
    </source>
</evidence>
<dbReference type="EMBL" id="KZ857424">
    <property type="protein sequence ID" value="RDX46762.1"/>
    <property type="molecule type" value="Genomic_DNA"/>
</dbReference>
<proteinExistence type="predicted"/>
<feature type="region of interest" description="Disordered" evidence="1">
    <location>
        <begin position="158"/>
        <end position="202"/>
    </location>
</feature>
<dbReference type="AlphaFoldDB" id="A0A371D2M1"/>
<evidence type="ECO:0000256" key="1">
    <source>
        <dbReference type="SAM" id="MobiDB-lite"/>
    </source>
</evidence>
<dbReference type="Proteomes" id="UP000256964">
    <property type="component" value="Unassembled WGS sequence"/>
</dbReference>
<organism evidence="2 3">
    <name type="scientific">Lentinus brumalis</name>
    <dbReference type="NCBI Taxonomy" id="2498619"/>
    <lineage>
        <taxon>Eukaryota</taxon>
        <taxon>Fungi</taxon>
        <taxon>Dikarya</taxon>
        <taxon>Basidiomycota</taxon>
        <taxon>Agaricomycotina</taxon>
        <taxon>Agaricomycetes</taxon>
        <taxon>Polyporales</taxon>
        <taxon>Polyporaceae</taxon>
        <taxon>Lentinus</taxon>
    </lineage>
</organism>
<evidence type="ECO:0000313" key="2">
    <source>
        <dbReference type="EMBL" id="RDX46762.1"/>
    </source>
</evidence>
<gene>
    <name evidence="2" type="ORF">OH76DRAFT_816325</name>
</gene>
<protein>
    <submittedName>
        <fullName evidence="2">Uncharacterized protein</fullName>
    </submittedName>
</protein>
<accession>A0A371D2M1</accession>
<keyword evidence="3" id="KW-1185">Reference proteome</keyword>
<reference evidence="2 3" key="1">
    <citation type="journal article" date="2018" name="Biotechnol. Biofuels">
        <title>Integrative visual omics of the white-rot fungus Polyporus brumalis exposes the biotechnological potential of its oxidative enzymes for delignifying raw plant biomass.</title>
        <authorList>
            <person name="Miyauchi S."/>
            <person name="Rancon A."/>
            <person name="Drula E."/>
            <person name="Hage H."/>
            <person name="Chaduli D."/>
            <person name="Favel A."/>
            <person name="Grisel S."/>
            <person name="Henrissat B."/>
            <person name="Herpoel-Gimbert I."/>
            <person name="Ruiz-Duenas F.J."/>
            <person name="Chevret D."/>
            <person name="Hainaut M."/>
            <person name="Lin J."/>
            <person name="Wang M."/>
            <person name="Pangilinan J."/>
            <person name="Lipzen A."/>
            <person name="Lesage-Meessen L."/>
            <person name="Navarro D."/>
            <person name="Riley R."/>
            <person name="Grigoriev I.V."/>
            <person name="Zhou S."/>
            <person name="Raouche S."/>
            <person name="Rosso M.N."/>
        </authorList>
    </citation>
    <scope>NUCLEOTIDE SEQUENCE [LARGE SCALE GENOMIC DNA]</scope>
    <source>
        <strain evidence="2 3">BRFM 1820</strain>
    </source>
</reference>
<name>A0A371D2M1_9APHY</name>